<reference evidence="3 4" key="1">
    <citation type="journal article" date="2009" name="Science">
        <title>Green evolution and dynamic adaptations revealed by genomes of the marine picoeukaryotes Micromonas.</title>
        <authorList>
            <person name="Worden A.Z."/>
            <person name="Lee J.H."/>
            <person name="Mock T."/>
            <person name="Rouze P."/>
            <person name="Simmons M.P."/>
            <person name="Aerts A.L."/>
            <person name="Allen A.E."/>
            <person name="Cuvelier M.L."/>
            <person name="Derelle E."/>
            <person name="Everett M.V."/>
            <person name="Foulon E."/>
            <person name="Grimwood J."/>
            <person name="Gundlach H."/>
            <person name="Henrissat B."/>
            <person name="Napoli C."/>
            <person name="McDonald S.M."/>
            <person name="Parker M.S."/>
            <person name="Rombauts S."/>
            <person name="Salamov A."/>
            <person name="Von Dassow P."/>
            <person name="Badger J.H."/>
            <person name="Coutinho P.M."/>
            <person name="Demir E."/>
            <person name="Dubchak I."/>
            <person name="Gentemann C."/>
            <person name="Eikrem W."/>
            <person name="Gready J.E."/>
            <person name="John U."/>
            <person name="Lanier W."/>
            <person name="Lindquist E.A."/>
            <person name="Lucas S."/>
            <person name="Mayer K.F."/>
            <person name="Moreau H."/>
            <person name="Not F."/>
            <person name="Otillar R."/>
            <person name="Panaud O."/>
            <person name="Pangilinan J."/>
            <person name="Paulsen I."/>
            <person name="Piegu B."/>
            <person name="Poliakov A."/>
            <person name="Robbens S."/>
            <person name="Schmutz J."/>
            <person name="Toulza E."/>
            <person name="Wyss T."/>
            <person name="Zelensky A."/>
            <person name="Zhou K."/>
            <person name="Armbrust E.V."/>
            <person name="Bhattacharya D."/>
            <person name="Goodenough U.W."/>
            <person name="Van de Peer Y."/>
            <person name="Grigoriev I.V."/>
        </authorList>
    </citation>
    <scope>NUCLEOTIDE SEQUENCE [LARGE SCALE GENOMIC DNA]</scope>
    <source>
        <strain evidence="4">RCC299 / NOUM17</strain>
    </source>
</reference>
<dbReference type="PANTHER" id="PTHR20974:SF0">
    <property type="entry name" value="UPF0585 PROTEIN CG18661"/>
    <property type="match status" value="1"/>
</dbReference>
<feature type="compositionally biased region" description="Basic and acidic residues" evidence="2">
    <location>
        <begin position="59"/>
        <end position="68"/>
    </location>
</feature>
<dbReference type="Pfam" id="PF06080">
    <property type="entry name" value="DUF938"/>
    <property type="match status" value="1"/>
</dbReference>
<proteinExistence type="inferred from homology"/>
<dbReference type="PANTHER" id="PTHR20974">
    <property type="entry name" value="UPF0585 PROTEIN CG18661"/>
    <property type="match status" value="1"/>
</dbReference>
<dbReference type="OrthoDB" id="10258744at2759"/>
<evidence type="ECO:0000256" key="2">
    <source>
        <dbReference type="SAM" id="MobiDB-lite"/>
    </source>
</evidence>
<evidence type="ECO:0000313" key="4">
    <source>
        <dbReference type="Proteomes" id="UP000002009"/>
    </source>
</evidence>
<dbReference type="GeneID" id="8241510"/>
<feature type="region of interest" description="Disordered" evidence="2">
    <location>
        <begin position="48"/>
        <end position="68"/>
    </location>
</feature>
<comment type="similarity">
    <text evidence="1">Belongs to the UPF0585 family.</text>
</comment>
<evidence type="ECO:0000313" key="3">
    <source>
        <dbReference type="EMBL" id="ACO61578.1"/>
    </source>
</evidence>
<keyword evidence="4" id="KW-1185">Reference proteome</keyword>
<gene>
    <name evidence="3" type="ORF">MICPUN_107641</name>
</gene>
<name>C1DZC2_MICCC</name>
<dbReference type="KEGG" id="mis:MICPUN_107641"/>
<dbReference type="InterPro" id="IPR029063">
    <property type="entry name" value="SAM-dependent_MTases_sf"/>
</dbReference>
<dbReference type="Proteomes" id="UP000002009">
    <property type="component" value="Chromosome 2"/>
</dbReference>
<evidence type="ECO:0000256" key="1">
    <source>
        <dbReference type="ARBA" id="ARBA00008308"/>
    </source>
</evidence>
<dbReference type="OMA" id="YLYGPYK"/>
<dbReference type="InParanoid" id="C1DZC2"/>
<dbReference type="RefSeq" id="XP_002500320.1">
    <property type="nucleotide sequence ID" value="XM_002500274.1"/>
</dbReference>
<dbReference type="EMBL" id="CP001323">
    <property type="protein sequence ID" value="ACO61578.1"/>
    <property type="molecule type" value="Genomic_DNA"/>
</dbReference>
<sequence length="285" mass="30684">MTSTAARLLAGSFRSFAHSRATLALNRASSSRIGPHVRGAQFARSAMASFGPEPPPAKKAKENSWDKNGDTFNKVASSAAAERNRQPIADVVVPLLAHLDCGLVVELACGTGQHVAHVAPLLPNLTWLPTDLTDESFGSVTHHTRGLENVLEPGVLDASDANWPDRFAGSWEPPAAVLVVNLTHISPWEATVGAVVGSAKLLEDTINGLLMIYGPFKRGGKHTSEGNATFDASLRERNPAWGYRDVEAVDALGQTHGFVMEKVHEMPANNFMLIMRRRAKIEPAE</sequence>
<protein>
    <submittedName>
        <fullName evidence="3">Uncharacterized protein</fullName>
    </submittedName>
</protein>
<dbReference type="InterPro" id="IPR010342">
    <property type="entry name" value="DUF938"/>
</dbReference>
<accession>C1DZC2</accession>
<dbReference type="Gene3D" id="3.40.50.150">
    <property type="entry name" value="Vaccinia Virus protein VP39"/>
    <property type="match status" value="1"/>
</dbReference>
<dbReference type="eggNOG" id="ENOG502QVX9">
    <property type="taxonomic scope" value="Eukaryota"/>
</dbReference>
<organism evidence="3 4">
    <name type="scientific">Micromonas commoda (strain RCC299 / NOUM17 / CCMP2709)</name>
    <name type="common">Picoplanktonic green alga</name>
    <dbReference type="NCBI Taxonomy" id="296587"/>
    <lineage>
        <taxon>Eukaryota</taxon>
        <taxon>Viridiplantae</taxon>
        <taxon>Chlorophyta</taxon>
        <taxon>Mamiellophyceae</taxon>
        <taxon>Mamiellales</taxon>
        <taxon>Mamiellaceae</taxon>
        <taxon>Micromonas</taxon>
    </lineage>
</organism>
<dbReference type="SUPFAM" id="SSF53335">
    <property type="entry name" value="S-adenosyl-L-methionine-dependent methyltransferases"/>
    <property type="match status" value="1"/>
</dbReference>
<dbReference type="AlphaFoldDB" id="C1DZC2"/>